<evidence type="ECO:0000313" key="3">
    <source>
        <dbReference type="Proteomes" id="UP000235584"/>
    </source>
</evidence>
<dbReference type="KEGG" id="bsto:C0V70_17780"/>
<dbReference type="AlphaFoldDB" id="A0A2K9NXJ4"/>
<accession>A0A2K9NXJ4</accession>
<name>A0A2K9NXJ4_BACTC</name>
<dbReference type="Gene3D" id="3.40.50.970">
    <property type="match status" value="1"/>
</dbReference>
<dbReference type="InterPro" id="IPR029061">
    <property type="entry name" value="THDP-binding"/>
</dbReference>
<feature type="domain" description="Transketolase N-terminal" evidence="1">
    <location>
        <begin position="14"/>
        <end position="246"/>
    </location>
</feature>
<dbReference type="SUPFAM" id="SSF52518">
    <property type="entry name" value="Thiamin diphosphate-binding fold (THDP-binding)"/>
    <property type="match status" value="1"/>
</dbReference>
<evidence type="ECO:0000259" key="1">
    <source>
        <dbReference type="Pfam" id="PF00456"/>
    </source>
</evidence>
<proteinExistence type="predicted"/>
<dbReference type="Proteomes" id="UP000235584">
    <property type="component" value="Chromosome"/>
</dbReference>
<dbReference type="PANTHER" id="PTHR47514">
    <property type="entry name" value="TRANSKETOLASE N-TERMINAL SECTION-RELATED"/>
    <property type="match status" value="1"/>
</dbReference>
<dbReference type="PANTHER" id="PTHR47514:SF2">
    <property type="entry name" value="TRANSKETOLASE"/>
    <property type="match status" value="1"/>
</dbReference>
<dbReference type="EMBL" id="CP025704">
    <property type="protein sequence ID" value="AUO00240.1"/>
    <property type="molecule type" value="Genomic_DNA"/>
</dbReference>
<reference evidence="2 3" key="1">
    <citation type="submission" date="2018-01" db="EMBL/GenBank/DDBJ databases">
        <title>Complete genome sequence of Bacteriovorax stolpii DSM12778.</title>
        <authorList>
            <person name="Tang B."/>
            <person name="Chang J."/>
        </authorList>
    </citation>
    <scope>NUCLEOTIDE SEQUENCE [LARGE SCALE GENOMIC DNA]</scope>
    <source>
        <strain evidence="2 3">DSM 12778</strain>
    </source>
</reference>
<protein>
    <submittedName>
        <fullName evidence="2">Transketolase</fullName>
    </submittedName>
</protein>
<dbReference type="Pfam" id="PF00456">
    <property type="entry name" value="Transketolase_N"/>
    <property type="match status" value="1"/>
</dbReference>
<gene>
    <name evidence="2" type="ORF">C0V70_17780</name>
</gene>
<evidence type="ECO:0000313" key="2">
    <source>
        <dbReference type="EMBL" id="AUO00240.1"/>
    </source>
</evidence>
<keyword evidence="3" id="KW-1185">Reference proteome</keyword>
<sequence>MKDISFFKEKSKQIRKDIVHTAFAAQKGHIPSAFSMIEILVMLYYQLAKITPEMAQDRDRIILSKGHGCLGQYAILADLNFFPKEELLRFCSKEGILGGHPSRKVPGIEVSTGSLGHGPSLGIGMALTNKNSNVFVIVGDGECNEGSVWEAALAANKHQLDNFWIIVDYNKYQSYDHTQVICPLDDLKEKWQSFGFQCEEVDTINSPYSFMESFARLQKTKGPKCIVSHSIKGLGAKALEGNLSHHHLRSMSEDFRNQLLMEIDSHA</sequence>
<organism evidence="2 3">
    <name type="scientific">Bacteriovorax stolpii</name>
    <name type="common">Bdellovibrio stolpii</name>
    <dbReference type="NCBI Taxonomy" id="960"/>
    <lineage>
        <taxon>Bacteria</taxon>
        <taxon>Pseudomonadati</taxon>
        <taxon>Bdellovibrionota</taxon>
        <taxon>Bacteriovoracia</taxon>
        <taxon>Bacteriovoracales</taxon>
        <taxon>Bacteriovoracaceae</taxon>
        <taxon>Bacteriovorax</taxon>
    </lineage>
</organism>
<dbReference type="InterPro" id="IPR005474">
    <property type="entry name" value="Transketolase_N"/>
</dbReference>